<evidence type="ECO:0000256" key="3">
    <source>
        <dbReference type="PROSITE-ProRule" id="PRU00464"/>
    </source>
</evidence>
<evidence type="ECO:0000259" key="5">
    <source>
        <dbReference type="PROSITE" id="PS51084"/>
    </source>
</evidence>
<proteinExistence type="predicted"/>
<dbReference type="Pfam" id="PF01230">
    <property type="entry name" value="HIT"/>
    <property type="match status" value="1"/>
</dbReference>
<sequence>MALRTYQFGQYVIKASFVFYKTPLTYAFVNIKPVLTGHVLVSPLRVVERFKDLTPGEVSDLFCCTQHISKVVEEVFKASSLTIAIQDGPEAGQTVKHVHVHILPRREGDFQNNDDVYEKLEKHDKITDVKKMRTENEMDLEAATLRAHFKPEFTDHMESQDCSS</sequence>
<feature type="short sequence motif" description="Histidine triad motif" evidence="3">
    <location>
        <begin position="97"/>
        <end position="101"/>
    </location>
</feature>
<dbReference type="Gene3D" id="3.30.428.10">
    <property type="entry name" value="HIT-like"/>
    <property type="match status" value="1"/>
</dbReference>
<dbReference type="InterPro" id="IPR039383">
    <property type="entry name" value="FHIT"/>
</dbReference>
<comment type="catalytic activity">
    <reaction evidence="4">
        <text>P(1),P(3)-bis(5'-adenosyl) triphosphate + H2O = AMP + ADP + 2 H(+)</text>
        <dbReference type="Rhea" id="RHEA:13893"/>
        <dbReference type="ChEBI" id="CHEBI:15377"/>
        <dbReference type="ChEBI" id="CHEBI:15378"/>
        <dbReference type="ChEBI" id="CHEBI:58529"/>
        <dbReference type="ChEBI" id="CHEBI:456215"/>
        <dbReference type="ChEBI" id="CHEBI:456216"/>
        <dbReference type="EC" id="3.6.1.29"/>
    </reaction>
</comment>
<name>A0ABM0MQK0_SACKO</name>
<dbReference type="InterPro" id="IPR036265">
    <property type="entry name" value="HIT-like_sf"/>
</dbReference>
<dbReference type="SUPFAM" id="SSF54197">
    <property type="entry name" value="HIT-like"/>
    <property type="match status" value="1"/>
</dbReference>
<dbReference type="PROSITE" id="PS51084">
    <property type="entry name" value="HIT_2"/>
    <property type="match status" value="1"/>
</dbReference>
<dbReference type="PANTHER" id="PTHR46981">
    <property type="entry name" value="BIS(5'-ADENOSYL)-TRIPHOSPHATASE"/>
    <property type="match status" value="1"/>
</dbReference>
<dbReference type="EC" id="3.6.1.29" evidence="4"/>
<dbReference type="InterPro" id="IPR052677">
    <property type="entry name" value="Dinucleoside_ppp_hydrolase"/>
</dbReference>
<dbReference type="RefSeq" id="XP_006822291.1">
    <property type="nucleotide sequence ID" value="XM_006822228.1"/>
</dbReference>
<keyword evidence="6" id="KW-1185">Reference proteome</keyword>
<keyword evidence="2 4" id="KW-0378">Hydrolase</keyword>
<evidence type="ECO:0000256" key="1">
    <source>
        <dbReference type="ARBA" id="ARBA00022741"/>
    </source>
</evidence>
<dbReference type="InterPro" id="IPR011146">
    <property type="entry name" value="HIT-like"/>
</dbReference>
<feature type="domain" description="HIT" evidence="5">
    <location>
        <begin position="5"/>
        <end position="112"/>
    </location>
</feature>
<comment type="cofactor">
    <cofactor evidence="4">
        <name>Mn(2+)</name>
        <dbReference type="ChEBI" id="CHEBI:29035"/>
    </cofactor>
</comment>
<dbReference type="PANTHER" id="PTHR46981:SF1">
    <property type="entry name" value="BIS(5'-ADENOSYL)-TRIPHOSPHATASE"/>
    <property type="match status" value="1"/>
</dbReference>
<reference evidence="7" key="1">
    <citation type="submission" date="2025-08" db="UniProtKB">
        <authorList>
            <consortium name="RefSeq"/>
        </authorList>
    </citation>
    <scope>IDENTIFICATION</scope>
    <source>
        <tissue evidence="7">Testes</tissue>
    </source>
</reference>
<dbReference type="InterPro" id="IPR019808">
    <property type="entry name" value="Histidine_triad_CS"/>
</dbReference>
<accession>A0ABM0MQK0</accession>
<gene>
    <name evidence="7" type="primary">LOC102800525</name>
</gene>
<dbReference type="PROSITE" id="PS00892">
    <property type="entry name" value="HIT_1"/>
    <property type="match status" value="1"/>
</dbReference>
<evidence type="ECO:0000256" key="2">
    <source>
        <dbReference type="ARBA" id="ARBA00022801"/>
    </source>
</evidence>
<dbReference type="Proteomes" id="UP000694865">
    <property type="component" value="Unplaced"/>
</dbReference>
<protein>
    <recommendedName>
        <fullName evidence="4">Bis(5'-adenosyl)-triphosphatase</fullName>
        <ecNumber evidence="4">3.6.1.29</ecNumber>
    </recommendedName>
</protein>
<organism evidence="6 7">
    <name type="scientific">Saccoglossus kowalevskii</name>
    <name type="common">Acorn worm</name>
    <dbReference type="NCBI Taxonomy" id="10224"/>
    <lineage>
        <taxon>Eukaryota</taxon>
        <taxon>Metazoa</taxon>
        <taxon>Hemichordata</taxon>
        <taxon>Enteropneusta</taxon>
        <taxon>Harrimaniidae</taxon>
        <taxon>Saccoglossus</taxon>
    </lineage>
</organism>
<evidence type="ECO:0000256" key="4">
    <source>
        <dbReference type="RuleBase" id="RU366076"/>
    </source>
</evidence>
<evidence type="ECO:0000313" key="6">
    <source>
        <dbReference type="Proteomes" id="UP000694865"/>
    </source>
</evidence>
<dbReference type="GeneID" id="102800525"/>
<keyword evidence="1 4" id="KW-0547">Nucleotide-binding</keyword>
<evidence type="ECO:0000313" key="7">
    <source>
        <dbReference type="RefSeq" id="XP_006822291.1"/>
    </source>
</evidence>
<dbReference type="CDD" id="cd01275">
    <property type="entry name" value="FHIT"/>
    <property type="match status" value="1"/>
</dbReference>